<dbReference type="EMBL" id="KL198017">
    <property type="protein sequence ID" value="KDQ21055.1"/>
    <property type="molecule type" value="Genomic_DNA"/>
</dbReference>
<dbReference type="InterPro" id="IPR001680">
    <property type="entry name" value="WD40_rpt"/>
</dbReference>
<feature type="repeat" description="WD" evidence="11">
    <location>
        <begin position="334"/>
        <end position="364"/>
    </location>
</feature>
<dbReference type="InterPro" id="IPR045260">
    <property type="entry name" value="Sec12-like"/>
</dbReference>
<keyword evidence="14" id="KW-1185">Reference proteome</keyword>
<dbReference type="PANTHER" id="PTHR23284">
    <property type="entry name" value="PROLACTIN REGULATORY ELEMENT BINDING PROTEIN"/>
    <property type="match status" value="1"/>
</dbReference>
<dbReference type="OrthoDB" id="2013972at2759"/>
<keyword evidence="4 12" id="KW-0812">Transmembrane</keyword>
<evidence type="ECO:0000256" key="8">
    <source>
        <dbReference type="ARBA" id="ARBA00022927"/>
    </source>
</evidence>
<feature type="transmembrane region" description="Helical" evidence="12">
    <location>
        <begin position="382"/>
        <end position="399"/>
    </location>
</feature>
<evidence type="ECO:0000256" key="1">
    <source>
        <dbReference type="ARBA" id="ARBA00004648"/>
    </source>
</evidence>
<comment type="subcellular location">
    <subcellularLocation>
        <location evidence="1">Endoplasmic reticulum membrane</location>
        <topology evidence="1">Single-pass type II membrane protein</topology>
    </subcellularLocation>
</comment>
<dbReference type="InterPro" id="IPR015943">
    <property type="entry name" value="WD40/YVTN_repeat-like_dom_sf"/>
</dbReference>
<evidence type="ECO:0000256" key="10">
    <source>
        <dbReference type="ARBA" id="ARBA00023136"/>
    </source>
</evidence>
<keyword evidence="8" id="KW-0653">Protein transport</keyword>
<dbReference type="InterPro" id="IPR036322">
    <property type="entry name" value="WD40_repeat_dom_sf"/>
</dbReference>
<evidence type="ECO:0000256" key="3">
    <source>
        <dbReference type="ARBA" id="ARBA00022574"/>
    </source>
</evidence>
<evidence type="ECO:0000256" key="2">
    <source>
        <dbReference type="ARBA" id="ARBA00022448"/>
    </source>
</evidence>
<dbReference type="Proteomes" id="UP000027195">
    <property type="component" value="Unassembled WGS sequence"/>
</dbReference>
<evidence type="ECO:0000256" key="6">
    <source>
        <dbReference type="ARBA" id="ARBA00022824"/>
    </source>
</evidence>
<dbReference type="Gene3D" id="2.130.10.10">
    <property type="entry name" value="YVTN repeat-like/Quinoprotein amine dehydrogenase"/>
    <property type="match status" value="1"/>
</dbReference>
<proteinExistence type="predicted"/>
<keyword evidence="2" id="KW-0813">Transport</keyword>
<dbReference type="STRING" id="930990.A0A067N263"/>
<evidence type="ECO:0000313" key="13">
    <source>
        <dbReference type="EMBL" id="KDQ21055.1"/>
    </source>
</evidence>
<evidence type="ECO:0000256" key="12">
    <source>
        <dbReference type="SAM" id="Phobius"/>
    </source>
</evidence>
<organism evidence="13 14">
    <name type="scientific">Botryobasidium botryosum (strain FD-172 SS1)</name>
    <dbReference type="NCBI Taxonomy" id="930990"/>
    <lineage>
        <taxon>Eukaryota</taxon>
        <taxon>Fungi</taxon>
        <taxon>Dikarya</taxon>
        <taxon>Basidiomycota</taxon>
        <taxon>Agaricomycotina</taxon>
        <taxon>Agaricomycetes</taxon>
        <taxon>Cantharellales</taxon>
        <taxon>Botryobasidiaceae</taxon>
        <taxon>Botryobasidium</taxon>
    </lineage>
</organism>
<evidence type="ECO:0000256" key="5">
    <source>
        <dbReference type="ARBA" id="ARBA00022737"/>
    </source>
</evidence>
<dbReference type="InParanoid" id="A0A067N263"/>
<dbReference type="GO" id="GO:0006888">
    <property type="term" value="P:endoplasmic reticulum to Golgi vesicle-mediated transport"/>
    <property type="evidence" value="ECO:0007669"/>
    <property type="project" value="TreeGrafter"/>
</dbReference>
<keyword evidence="9 12" id="KW-1133">Transmembrane helix</keyword>
<keyword evidence="6" id="KW-0256">Endoplasmic reticulum</keyword>
<dbReference type="AlphaFoldDB" id="A0A067N263"/>
<dbReference type="SMART" id="SM00320">
    <property type="entry name" value="WD40"/>
    <property type="match status" value="4"/>
</dbReference>
<keyword evidence="5" id="KW-0677">Repeat</keyword>
<dbReference type="SUPFAM" id="SSF50978">
    <property type="entry name" value="WD40 repeat-like"/>
    <property type="match status" value="1"/>
</dbReference>
<evidence type="ECO:0000256" key="11">
    <source>
        <dbReference type="PROSITE-ProRule" id="PRU00221"/>
    </source>
</evidence>
<dbReference type="Pfam" id="PF00400">
    <property type="entry name" value="WD40"/>
    <property type="match status" value="1"/>
</dbReference>
<accession>A0A067N263</accession>
<dbReference type="PROSITE" id="PS50082">
    <property type="entry name" value="WD_REPEATS_2"/>
    <property type="match status" value="1"/>
</dbReference>
<dbReference type="GO" id="GO:0015031">
    <property type="term" value="P:protein transport"/>
    <property type="evidence" value="ECO:0007669"/>
    <property type="project" value="UniProtKB-KW"/>
</dbReference>
<protein>
    <submittedName>
        <fullName evidence="13">Uncharacterized protein</fullName>
    </submittedName>
</protein>
<dbReference type="PANTHER" id="PTHR23284:SF0">
    <property type="entry name" value="PROLACTIN REGULATORY ELEMENT-BINDING PROTEIN"/>
    <property type="match status" value="1"/>
</dbReference>
<sequence length="404" mass="43462">MRTEHNLHSLPAFPVYALGFTSDTRLVLGGGGGTSKSGIKNKLRLYDVDEKKTDLKLVDEYELEKGEDAPMTLATTSQTGEFACGINSTREIVEKGDNQNCRVFSINEDKITPQRTAKTIGSASVEQYQRVTSFSRDQQLLAVGSTDNEISLLSYPDLAPVSKPFTIPAGELYDADFTESNLLVVGTEGLYLLGLPSSEKGKGKADTPLELIKTINRPQISGLADGTKLAFRAARFNPQTPTILYAIMNSTPPRTAGRQKKQDRLAYLCKWEFTAGTAENTPASWTLVKTKSISTKSITVFDVSQNGKLLAYGSSDCSINVLDAKTLAPFLAILSSHDFPPTALKFNPSSTLLVSASADSSVRVIAVPDPVQSGQVVGGKTSIVLILAAIIAVLLAFFIQSGRL</sequence>
<dbReference type="HOGENOM" id="CLU_037666_0_0_1"/>
<dbReference type="GO" id="GO:0003400">
    <property type="term" value="P:regulation of COPII vesicle coating"/>
    <property type="evidence" value="ECO:0007669"/>
    <property type="project" value="TreeGrafter"/>
</dbReference>
<gene>
    <name evidence="13" type="ORF">BOTBODRAFT_27067</name>
</gene>
<reference evidence="14" key="1">
    <citation type="journal article" date="2014" name="Proc. Natl. Acad. Sci. U.S.A.">
        <title>Extensive sampling of basidiomycete genomes demonstrates inadequacy of the white-rot/brown-rot paradigm for wood decay fungi.</title>
        <authorList>
            <person name="Riley R."/>
            <person name="Salamov A.A."/>
            <person name="Brown D.W."/>
            <person name="Nagy L.G."/>
            <person name="Floudas D."/>
            <person name="Held B.W."/>
            <person name="Levasseur A."/>
            <person name="Lombard V."/>
            <person name="Morin E."/>
            <person name="Otillar R."/>
            <person name="Lindquist E.A."/>
            <person name="Sun H."/>
            <person name="LaButti K.M."/>
            <person name="Schmutz J."/>
            <person name="Jabbour D."/>
            <person name="Luo H."/>
            <person name="Baker S.E."/>
            <person name="Pisabarro A.G."/>
            <person name="Walton J.D."/>
            <person name="Blanchette R.A."/>
            <person name="Henrissat B."/>
            <person name="Martin F."/>
            <person name="Cullen D."/>
            <person name="Hibbett D.S."/>
            <person name="Grigoriev I.V."/>
        </authorList>
    </citation>
    <scope>NUCLEOTIDE SEQUENCE [LARGE SCALE GENOMIC DNA]</scope>
    <source>
        <strain evidence="14">FD-172 SS1</strain>
    </source>
</reference>
<evidence type="ECO:0000256" key="7">
    <source>
        <dbReference type="ARBA" id="ARBA00022892"/>
    </source>
</evidence>
<dbReference type="GO" id="GO:0005085">
    <property type="term" value="F:guanyl-nucleotide exchange factor activity"/>
    <property type="evidence" value="ECO:0007669"/>
    <property type="project" value="InterPro"/>
</dbReference>
<keyword evidence="7" id="KW-0931">ER-Golgi transport</keyword>
<dbReference type="FunCoup" id="A0A067N263">
    <property type="interactions" value="72"/>
</dbReference>
<name>A0A067N263_BOTB1</name>
<dbReference type="GO" id="GO:0005789">
    <property type="term" value="C:endoplasmic reticulum membrane"/>
    <property type="evidence" value="ECO:0007669"/>
    <property type="project" value="UniProtKB-SubCell"/>
</dbReference>
<evidence type="ECO:0000256" key="4">
    <source>
        <dbReference type="ARBA" id="ARBA00022692"/>
    </source>
</evidence>
<evidence type="ECO:0000256" key="9">
    <source>
        <dbReference type="ARBA" id="ARBA00022989"/>
    </source>
</evidence>
<keyword evidence="10 12" id="KW-0472">Membrane</keyword>
<keyword evidence="3 11" id="KW-0853">WD repeat</keyword>
<evidence type="ECO:0000313" key="14">
    <source>
        <dbReference type="Proteomes" id="UP000027195"/>
    </source>
</evidence>